<dbReference type="SUPFAM" id="SSF52540">
    <property type="entry name" value="P-loop containing nucleoside triphosphate hydrolases"/>
    <property type="match status" value="1"/>
</dbReference>
<dbReference type="EMBL" id="RMBX01000007">
    <property type="protein sequence ID" value="RPD40468.1"/>
    <property type="molecule type" value="Genomic_DNA"/>
</dbReference>
<evidence type="ECO:0000256" key="1">
    <source>
        <dbReference type="ARBA" id="ARBA00007448"/>
    </source>
</evidence>
<evidence type="ECO:0000259" key="2">
    <source>
        <dbReference type="SMART" id="SM00382"/>
    </source>
</evidence>
<proteinExistence type="inferred from homology"/>
<protein>
    <submittedName>
        <fullName evidence="3">AAA family ATPase</fullName>
    </submittedName>
</protein>
<sequence length="357" mass="40871">MENKELQKIVAHANLCDDFYIDAHALYLQTHQKMPSVSSMYQVDFRKAFSWIKENRAEWIEDIYTYRDYDRSDKKYEYDRIIIILKNVPVMLVLAENFIEILHSENDLPLVEELTAGLQPFRQGQKRKAHEINLVVQNKGSMTLRSMEIKRTKLDLGLYYEPDFADIDRLILKRLNTSKDKGLVLLHGKPGTGKTTYLRHLTGRLKKRILFLPPTVAQEITGPSFIELLMSYPNSVLVIEDAENILADREQSENSSVSNLLNLSDGLLADCLNVQVICTFNGALSKIDSALLRKGRLIAQYEFRELSVQKAQQLSAHLGFDTAISRPMSIAEIANQHERTFEVKKVQPIGFRAALQS</sequence>
<dbReference type="OrthoDB" id="9809379at2"/>
<dbReference type="InterPro" id="IPR050747">
    <property type="entry name" value="Mitochondrial_chaperone_BCS1"/>
</dbReference>
<dbReference type="InterPro" id="IPR027417">
    <property type="entry name" value="P-loop_NTPase"/>
</dbReference>
<organism evidence="3 4">
    <name type="scientific">Chitinophaga barathri</name>
    <dbReference type="NCBI Taxonomy" id="1647451"/>
    <lineage>
        <taxon>Bacteria</taxon>
        <taxon>Pseudomonadati</taxon>
        <taxon>Bacteroidota</taxon>
        <taxon>Chitinophagia</taxon>
        <taxon>Chitinophagales</taxon>
        <taxon>Chitinophagaceae</taxon>
        <taxon>Chitinophaga</taxon>
    </lineage>
</organism>
<dbReference type="InterPro" id="IPR003593">
    <property type="entry name" value="AAA+_ATPase"/>
</dbReference>
<gene>
    <name evidence="3" type="ORF">EG028_14275</name>
</gene>
<evidence type="ECO:0000313" key="3">
    <source>
        <dbReference type="EMBL" id="RPD40468.1"/>
    </source>
</evidence>
<comment type="similarity">
    <text evidence="1">Belongs to the AAA ATPase family. BCS1 subfamily.</text>
</comment>
<comment type="caution">
    <text evidence="3">The sequence shown here is derived from an EMBL/GenBank/DDBJ whole genome shotgun (WGS) entry which is preliminary data.</text>
</comment>
<feature type="domain" description="AAA+ ATPase" evidence="2">
    <location>
        <begin position="180"/>
        <end position="303"/>
    </location>
</feature>
<dbReference type="RefSeq" id="WP_120517214.1">
    <property type="nucleotide sequence ID" value="NZ_QXZY01000008.1"/>
</dbReference>
<dbReference type="PANTHER" id="PTHR23070">
    <property type="entry name" value="BCS1 AAA-TYPE ATPASE"/>
    <property type="match status" value="1"/>
</dbReference>
<evidence type="ECO:0000313" key="4">
    <source>
        <dbReference type="Proteomes" id="UP000279089"/>
    </source>
</evidence>
<dbReference type="InterPro" id="IPR003959">
    <property type="entry name" value="ATPase_AAA_core"/>
</dbReference>
<keyword evidence="4" id="KW-1185">Reference proteome</keyword>
<dbReference type="GO" id="GO:0005524">
    <property type="term" value="F:ATP binding"/>
    <property type="evidence" value="ECO:0007669"/>
    <property type="project" value="InterPro"/>
</dbReference>
<dbReference type="GO" id="GO:0016887">
    <property type="term" value="F:ATP hydrolysis activity"/>
    <property type="evidence" value="ECO:0007669"/>
    <property type="project" value="InterPro"/>
</dbReference>
<name>A0A3N4MAG4_9BACT</name>
<dbReference type="Pfam" id="PF00004">
    <property type="entry name" value="AAA"/>
    <property type="match status" value="1"/>
</dbReference>
<dbReference type="Gene3D" id="3.40.50.300">
    <property type="entry name" value="P-loop containing nucleotide triphosphate hydrolases"/>
    <property type="match status" value="1"/>
</dbReference>
<dbReference type="SMART" id="SM00382">
    <property type="entry name" value="AAA"/>
    <property type="match status" value="1"/>
</dbReference>
<dbReference type="AlphaFoldDB" id="A0A3N4MAG4"/>
<accession>A0A3N4MAG4</accession>
<reference evidence="4" key="1">
    <citation type="submission" date="2018-11" db="EMBL/GenBank/DDBJ databases">
        <title>Chitinophaga lutea sp.nov., isolate from arsenic contaminated soil.</title>
        <authorList>
            <person name="Zong Y."/>
        </authorList>
    </citation>
    <scope>NUCLEOTIDE SEQUENCE [LARGE SCALE GENOMIC DNA]</scope>
    <source>
        <strain evidence="4">YLT18</strain>
    </source>
</reference>
<dbReference type="Proteomes" id="UP000279089">
    <property type="component" value="Unassembled WGS sequence"/>
</dbReference>